<keyword evidence="9" id="KW-1185">Reference proteome</keyword>
<feature type="transmembrane region" description="Helical" evidence="6">
    <location>
        <begin position="229"/>
        <end position="252"/>
    </location>
</feature>
<dbReference type="EMBL" id="LGRX02020514">
    <property type="protein sequence ID" value="KAK3257430.1"/>
    <property type="molecule type" value="Genomic_DNA"/>
</dbReference>
<feature type="transmembrane region" description="Helical" evidence="6">
    <location>
        <begin position="155"/>
        <end position="176"/>
    </location>
</feature>
<evidence type="ECO:0000256" key="1">
    <source>
        <dbReference type="ARBA" id="ARBA00004141"/>
    </source>
</evidence>
<gene>
    <name evidence="8" type="ORF">CYMTET_33482</name>
</gene>
<feature type="transmembrane region" description="Helical" evidence="6">
    <location>
        <begin position="188"/>
        <end position="209"/>
    </location>
</feature>
<keyword evidence="3 6" id="KW-1133">Transmembrane helix</keyword>
<organism evidence="8 9">
    <name type="scientific">Cymbomonas tetramitiformis</name>
    <dbReference type="NCBI Taxonomy" id="36881"/>
    <lineage>
        <taxon>Eukaryota</taxon>
        <taxon>Viridiplantae</taxon>
        <taxon>Chlorophyta</taxon>
        <taxon>Pyramimonadophyceae</taxon>
        <taxon>Pyramimonadales</taxon>
        <taxon>Pyramimonadaceae</taxon>
        <taxon>Cymbomonas</taxon>
    </lineage>
</organism>
<evidence type="ECO:0000256" key="3">
    <source>
        <dbReference type="ARBA" id="ARBA00022989"/>
    </source>
</evidence>
<dbReference type="Proteomes" id="UP001190700">
    <property type="component" value="Unassembled WGS sequence"/>
</dbReference>
<protein>
    <recommendedName>
        <fullName evidence="7">Sugar phosphate transporter domain-containing protein</fullName>
    </recommendedName>
</protein>
<feature type="transmembrane region" description="Helical" evidence="6">
    <location>
        <begin position="16"/>
        <end position="34"/>
    </location>
</feature>
<feature type="domain" description="Sugar phosphate transporter" evidence="7">
    <location>
        <begin position="26"/>
        <end position="301"/>
    </location>
</feature>
<keyword evidence="2 6" id="KW-0812">Transmembrane</keyword>
<evidence type="ECO:0000313" key="8">
    <source>
        <dbReference type="EMBL" id="KAK3257430.1"/>
    </source>
</evidence>
<name>A0AAE0FD36_9CHLO</name>
<feature type="transmembrane region" description="Helical" evidence="6">
    <location>
        <begin position="132"/>
        <end position="149"/>
    </location>
</feature>
<dbReference type="PANTHER" id="PTHR11132">
    <property type="entry name" value="SOLUTE CARRIER FAMILY 35"/>
    <property type="match status" value="1"/>
</dbReference>
<evidence type="ECO:0000256" key="6">
    <source>
        <dbReference type="SAM" id="Phobius"/>
    </source>
</evidence>
<feature type="transmembrane region" description="Helical" evidence="6">
    <location>
        <begin position="264"/>
        <end position="283"/>
    </location>
</feature>
<feature type="transmembrane region" description="Helical" evidence="6">
    <location>
        <begin position="289"/>
        <end position="307"/>
    </location>
</feature>
<dbReference type="InterPro" id="IPR050186">
    <property type="entry name" value="TPT_transporter"/>
</dbReference>
<feature type="transmembrane region" description="Helical" evidence="6">
    <location>
        <begin position="46"/>
        <end position="68"/>
    </location>
</feature>
<evidence type="ECO:0000256" key="5">
    <source>
        <dbReference type="SAM" id="MobiDB-lite"/>
    </source>
</evidence>
<proteinExistence type="predicted"/>
<comment type="caution">
    <text evidence="8">The sequence shown here is derived from an EMBL/GenBank/DDBJ whole genome shotgun (WGS) entry which is preliminary data.</text>
</comment>
<sequence>MAPSENKNRLSGKMEACAATVSNVLVSVTIVLYNKNIFQHFGYPGAVTLSAIHSVFSFVALSTAAAWGVFSPGRIKTSDLLRQSFIWSLSVSFDLLSLKFNSVGFFQVAKLSMLPFAAMLSYLLYKDRVSTNIVLCLGLLTIGIGVVTVTDVQVNFSGCVYSAIAVLSAVLNQVLAKQVMKDNDLTSTQYTHMLSLPSGIILMIMGPPVDKYSTGVWPFEWLADHWSPGLLFGFGMTSVLGVLVSITAYWTIKATSPVSYQVAGQVKNSLIIFLGFLLFGYPLHTKNMAGILVAISGAAAYVYLKVLEQRANQGKSLLVATRTGSRETLPPGSSTGSACRMHMLESSASPPPSPSSYVDRNHSFERQNNEPQP</sequence>
<dbReference type="GO" id="GO:0016020">
    <property type="term" value="C:membrane"/>
    <property type="evidence" value="ECO:0007669"/>
    <property type="project" value="UniProtKB-SubCell"/>
</dbReference>
<evidence type="ECO:0000256" key="2">
    <source>
        <dbReference type="ARBA" id="ARBA00022692"/>
    </source>
</evidence>
<dbReference type="InterPro" id="IPR004853">
    <property type="entry name" value="Sugar_P_trans_dom"/>
</dbReference>
<reference evidence="8 9" key="1">
    <citation type="journal article" date="2015" name="Genome Biol. Evol.">
        <title>Comparative Genomics of a Bacterivorous Green Alga Reveals Evolutionary Causalities and Consequences of Phago-Mixotrophic Mode of Nutrition.</title>
        <authorList>
            <person name="Burns J.A."/>
            <person name="Paasch A."/>
            <person name="Narechania A."/>
            <person name="Kim E."/>
        </authorList>
    </citation>
    <scope>NUCLEOTIDE SEQUENCE [LARGE SCALE GENOMIC DNA]</scope>
    <source>
        <strain evidence="8 9">PLY_AMNH</strain>
    </source>
</reference>
<feature type="compositionally biased region" description="Basic and acidic residues" evidence="5">
    <location>
        <begin position="359"/>
        <end position="373"/>
    </location>
</feature>
<dbReference type="Pfam" id="PF03151">
    <property type="entry name" value="TPT"/>
    <property type="match status" value="1"/>
</dbReference>
<feature type="transmembrane region" description="Helical" evidence="6">
    <location>
        <begin position="104"/>
        <end position="125"/>
    </location>
</feature>
<keyword evidence="4 6" id="KW-0472">Membrane</keyword>
<comment type="subcellular location">
    <subcellularLocation>
        <location evidence="1">Membrane</location>
        <topology evidence="1">Multi-pass membrane protein</topology>
    </subcellularLocation>
</comment>
<dbReference type="AlphaFoldDB" id="A0AAE0FD36"/>
<evidence type="ECO:0000313" key="9">
    <source>
        <dbReference type="Proteomes" id="UP001190700"/>
    </source>
</evidence>
<evidence type="ECO:0000256" key="4">
    <source>
        <dbReference type="ARBA" id="ARBA00023136"/>
    </source>
</evidence>
<feature type="region of interest" description="Disordered" evidence="5">
    <location>
        <begin position="322"/>
        <end position="373"/>
    </location>
</feature>
<evidence type="ECO:0000259" key="7">
    <source>
        <dbReference type="Pfam" id="PF03151"/>
    </source>
</evidence>
<accession>A0AAE0FD36</accession>